<feature type="transmembrane region" description="Helical" evidence="6">
    <location>
        <begin position="303"/>
        <end position="330"/>
    </location>
</feature>
<dbReference type="Pfam" id="PF02687">
    <property type="entry name" value="FtsX"/>
    <property type="match status" value="1"/>
</dbReference>
<evidence type="ECO:0000256" key="6">
    <source>
        <dbReference type="SAM" id="Phobius"/>
    </source>
</evidence>
<dbReference type="InterPro" id="IPR003838">
    <property type="entry name" value="ABC3_permease_C"/>
</dbReference>
<evidence type="ECO:0000313" key="10">
    <source>
        <dbReference type="Proteomes" id="UP001253595"/>
    </source>
</evidence>
<evidence type="ECO:0000259" key="8">
    <source>
        <dbReference type="Pfam" id="PF12704"/>
    </source>
</evidence>
<dbReference type="Pfam" id="PF12704">
    <property type="entry name" value="MacB_PCD"/>
    <property type="match status" value="1"/>
</dbReference>
<gene>
    <name evidence="9" type="ORF">J2X05_002701</name>
</gene>
<keyword evidence="2" id="KW-1003">Cell membrane</keyword>
<organism evidence="9 10">
    <name type="scientific">Cellvibrio fibrivorans</name>
    <dbReference type="NCBI Taxonomy" id="126350"/>
    <lineage>
        <taxon>Bacteria</taxon>
        <taxon>Pseudomonadati</taxon>
        <taxon>Pseudomonadota</taxon>
        <taxon>Gammaproteobacteria</taxon>
        <taxon>Cellvibrionales</taxon>
        <taxon>Cellvibrionaceae</taxon>
        <taxon>Cellvibrio</taxon>
    </lineage>
</organism>
<feature type="transmembrane region" description="Helical" evidence="6">
    <location>
        <begin position="256"/>
        <end position="276"/>
    </location>
</feature>
<evidence type="ECO:0000256" key="5">
    <source>
        <dbReference type="ARBA" id="ARBA00023136"/>
    </source>
</evidence>
<feature type="domain" description="MacB-like periplasmic core" evidence="8">
    <location>
        <begin position="18"/>
        <end position="228"/>
    </location>
</feature>
<evidence type="ECO:0000256" key="4">
    <source>
        <dbReference type="ARBA" id="ARBA00022989"/>
    </source>
</evidence>
<protein>
    <submittedName>
        <fullName evidence="9">ABC transport system permease protein</fullName>
    </submittedName>
</protein>
<keyword evidence="4 6" id="KW-1133">Transmembrane helix</keyword>
<name>A0ABU1UZP5_9GAMM</name>
<evidence type="ECO:0000256" key="2">
    <source>
        <dbReference type="ARBA" id="ARBA00022475"/>
    </source>
</evidence>
<dbReference type="PANTHER" id="PTHR43738">
    <property type="entry name" value="ABC TRANSPORTER, MEMBRANE PROTEIN"/>
    <property type="match status" value="1"/>
</dbReference>
<dbReference type="InterPro" id="IPR025857">
    <property type="entry name" value="MacB_PCD"/>
</dbReference>
<reference evidence="9 10" key="1">
    <citation type="submission" date="2023-07" db="EMBL/GenBank/DDBJ databases">
        <title>Sorghum-associated microbial communities from plants grown in Nebraska, USA.</title>
        <authorList>
            <person name="Schachtman D."/>
        </authorList>
    </citation>
    <scope>NUCLEOTIDE SEQUENCE [LARGE SCALE GENOMIC DNA]</scope>
    <source>
        <strain evidence="9 10">BE190</strain>
    </source>
</reference>
<evidence type="ECO:0000256" key="3">
    <source>
        <dbReference type="ARBA" id="ARBA00022692"/>
    </source>
</evidence>
<evidence type="ECO:0000313" key="9">
    <source>
        <dbReference type="EMBL" id="MDR7090677.1"/>
    </source>
</evidence>
<dbReference type="InterPro" id="IPR051125">
    <property type="entry name" value="ABC-4/HrtB_transporter"/>
</dbReference>
<accession>A0ABU1UZP5</accession>
<evidence type="ECO:0000256" key="1">
    <source>
        <dbReference type="ARBA" id="ARBA00004651"/>
    </source>
</evidence>
<keyword evidence="3 6" id="KW-0812">Transmembrane</keyword>
<feature type="domain" description="ABC3 transporter permease C-terminal" evidence="7">
    <location>
        <begin position="263"/>
        <end position="377"/>
    </location>
</feature>
<feature type="transmembrane region" description="Helical" evidence="6">
    <location>
        <begin position="350"/>
        <end position="374"/>
    </location>
</feature>
<keyword evidence="5 6" id="KW-0472">Membrane</keyword>
<comment type="caution">
    <text evidence="9">The sequence shown here is derived from an EMBL/GenBank/DDBJ whole genome shotgun (WGS) entry which is preliminary data.</text>
</comment>
<keyword evidence="10" id="KW-1185">Reference proteome</keyword>
<evidence type="ECO:0000259" key="7">
    <source>
        <dbReference type="Pfam" id="PF02687"/>
    </source>
</evidence>
<dbReference type="EMBL" id="JAVDVX010000004">
    <property type="protein sequence ID" value="MDR7090677.1"/>
    <property type="molecule type" value="Genomic_DNA"/>
</dbReference>
<dbReference type="RefSeq" id="WP_310073189.1">
    <property type="nucleotide sequence ID" value="NZ_JAVDVX010000004.1"/>
</dbReference>
<proteinExistence type="predicted"/>
<dbReference type="Proteomes" id="UP001253595">
    <property type="component" value="Unassembled WGS sequence"/>
</dbReference>
<dbReference type="PANTHER" id="PTHR43738:SF3">
    <property type="entry name" value="ABC TRANSPORTER PERMEASE"/>
    <property type="match status" value="1"/>
</dbReference>
<comment type="subcellular location">
    <subcellularLocation>
        <location evidence="1">Cell membrane</location>
        <topology evidence="1">Multi-pass membrane protein</topology>
    </subcellularLocation>
</comment>
<sequence length="385" mass="42350">MYYLQFLLSNLGRKKARTILTVLSIMIAFLLFGLLRSLAAAFDQGAEIAGEDRLVSINKISLIQALPEAYLPKVQALEGVDRATSANWFGGYYQDPKNQFPQFPIVAEDYFEIYKEMITLPEAQMQAWKKNRIGVVIGKALVDRFKWKIGDRIPLMGMFPREGGSTTWEFVIEGIYEAKSKSADTSAMLMHYDYFDEARQYGKGDLGWLIIRVKDPKQAAQVAAAVDALFANSPAETKTSSEKDFAKSFAKQFGDIGLITTLILGAVFFTMLLVAGNTMAQSFRERIPELAILKTLGFSDQAVMIMVLAEAIVISLIGGLAGLFLAKFFISGAAESLAATLPGLNLSTTMMLFGVGLMFLFGLLTGIIPALQGLQLNIVAALRRR</sequence>